<accession>A0A3L8Q6K9</accession>
<dbReference type="EMBL" id="QUSF01004606">
    <property type="protein sequence ID" value="RLV62957.1"/>
    <property type="molecule type" value="Genomic_DNA"/>
</dbReference>
<organism evidence="3 5">
    <name type="scientific">Chloebia gouldiae</name>
    <name type="common">Gouldian finch</name>
    <name type="synonym">Erythrura gouldiae</name>
    <dbReference type="NCBI Taxonomy" id="44316"/>
    <lineage>
        <taxon>Eukaryota</taxon>
        <taxon>Metazoa</taxon>
        <taxon>Chordata</taxon>
        <taxon>Craniata</taxon>
        <taxon>Vertebrata</taxon>
        <taxon>Euteleostomi</taxon>
        <taxon>Archelosauria</taxon>
        <taxon>Archosauria</taxon>
        <taxon>Dinosauria</taxon>
        <taxon>Saurischia</taxon>
        <taxon>Theropoda</taxon>
        <taxon>Coelurosauria</taxon>
        <taxon>Aves</taxon>
        <taxon>Neognathae</taxon>
        <taxon>Neoaves</taxon>
        <taxon>Telluraves</taxon>
        <taxon>Australaves</taxon>
        <taxon>Passeriformes</taxon>
        <taxon>Passeroidea</taxon>
        <taxon>Passeridae</taxon>
        <taxon>Chloebia</taxon>
    </lineage>
</organism>
<gene>
    <name evidence="4" type="ORF">DV515_00018768</name>
    <name evidence="3" type="ORF">DV515_00018771</name>
</gene>
<evidence type="ECO:0008006" key="6">
    <source>
        <dbReference type="Google" id="ProtNLM"/>
    </source>
</evidence>
<proteinExistence type="predicted"/>
<evidence type="ECO:0000256" key="1">
    <source>
        <dbReference type="SAM" id="MobiDB-lite"/>
    </source>
</evidence>
<dbReference type="AlphaFoldDB" id="A0A3L8Q6K9"/>
<reference evidence="3 5" key="1">
    <citation type="journal article" date="2018" name="Proc. R. Soc. B">
        <title>A non-coding region near Follistatin controls head colour polymorphism in the Gouldian finch.</title>
        <authorList>
            <person name="Toomey M.B."/>
            <person name="Marques C.I."/>
            <person name="Andrade P."/>
            <person name="Araujo P.M."/>
            <person name="Sabatino S."/>
            <person name="Gazda M.A."/>
            <person name="Afonso S."/>
            <person name="Lopes R.J."/>
            <person name="Corbo J.C."/>
            <person name="Carneiro M."/>
        </authorList>
    </citation>
    <scope>NUCLEOTIDE SEQUENCE [LARGE SCALE GENOMIC DNA]</scope>
    <source>
        <strain evidence="3">Red01</strain>
        <tissue evidence="3">Muscle</tissue>
    </source>
</reference>
<feature type="region of interest" description="Disordered" evidence="1">
    <location>
        <begin position="40"/>
        <end position="93"/>
    </location>
</feature>
<dbReference type="Proteomes" id="UP000276834">
    <property type="component" value="Unassembled WGS sequence"/>
</dbReference>
<protein>
    <recommendedName>
        <fullName evidence="6">Secreted protein</fullName>
    </recommendedName>
</protein>
<reference evidence="3" key="2">
    <citation type="submission" date="2018-08" db="EMBL/GenBank/DDBJ databases">
        <authorList>
            <person name="Sabatino S.J."/>
        </authorList>
    </citation>
    <scope>NUCLEOTIDE SEQUENCE</scope>
    <source>
        <strain evidence="3">Red01</strain>
        <tissue evidence="3">Muscle</tissue>
    </source>
</reference>
<evidence type="ECO:0000256" key="2">
    <source>
        <dbReference type="SAM" id="SignalP"/>
    </source>
</evidence>
<keyword evidence="5" id="KW-1185">Reference proteome</keyword>
<dbReference type="EMBL" id="QUSF01004607">
    <property type="protein sequence ID" value="RLV62956.1"/>
    <property type="molecule type" value="Genomic_DNA"/>
</dbReference>
<name>A0A3L8Q6K9_CHLGU</name>
<feature type="signal peptide" evidence="2">
    <location>
        <begin position="1"/>
        <end position="16"/>
    </location>
</feature>
<feature type="chain" id="PRO_5036084250" description="Secreted protein" evidence="2">
    <location>
        <begin position="17"/>
        <end position="93"/>
    </location>
</feature>
<evidence type="ECO:0000313" key="4">
    <source>
        <dbReference type="EMBL" id="RLV62957.1"/>
    </source>
</evidence>
<evidence type="ECO:0000313" key="3">
    <source>
        <dbReference type="EMBL" id="RLV62956.1"/>
    </source>
</evidence>
<feature type="compositionally biased region" description="Low complexity" evidence="1">
    <location>
        <begin position="42"/>
        <end position="60"/>
    </location>
</feature>
<keyword evidence="2" id="KW-0732">Signal</keyword>
<sequence length="93" mass="9901">MLGLAAAVVVPGAVLCLSSCPCVPTPRHTLSPQMMRTVTTIRSPARSRTRTSAAGRTPRPSRSAEMPSRKATTTCRPSFPRVSSRISPSAHRS</sequence>
<evidence type="ECO:0000313" key="5">
    <source>
        <dbReference type="Proteomes" id="UP000276834"/>
    </source>
</evidence>
<comment type="caution">
    <text evidence="3">The sequence shown here is derived from an EMBL/GenBank/DDBJ whole genome shotgun (WGS) entry which is preliminary data.</text>
</comment>